<dbReference type="InterPro" id="IPR011545">
    <property type="entry name" value="DEAD/DEAH_box_helicase_dom"/>
</dbReference>
<dbReference type="EMBL" id="BSOO01000013">
    <property type="protein sequence ID" value="GLR47774.1"/>
    <property type="molecule type" value="Genomic_DNA"/>
</dbReference>
<dbReference type="SUPFAM" id="SSF141259">
    <property type="entry name" value="CarD-like"/>
    <property type="match status" value="1"/>
</dbReference>
<evidence type="ECO:0000259" key="11">
    <source>
        <dbReference type="PROSITE" id="PS51194"/>
    </source>
</evidence>
<gene>
    <name evidence="12" type="primary">mfd_1</name>
    <name evidence="9" type="synonym">mfd</name>
    <name evidence="12" type="ORF">GCM10007925_14870</name>
</gene>
<sequence length="1023" mass="108472">MIEAPQERLLFLARDDVRAAAIADAAREGGGDRMVFLLPGSDALPGDEAPASPAVAGQRTAALRHLHDALGKGKAVLLVSTGEAAGRLVADPKAYAAKPPSLEVGQALDPEDFRETALKLGYVEDERVDEPGEVAIRGGVIDIFPGDSHGPARIEVADGTITALRAYDPLTQLTTEDRARLEIGIVTEPRAAGGVALAEHLPDAAIAIERGADRRRQTFLALAADVARRRPARALADICSEERWAESVKGRARIDLGAGAGDSPPRFVEQKSPERAFARFAKAALDEGRKLVLLGSRRDLRFLVRRAERVLKRDIRAADSWAEVAAAKAGTVHCLPMTVPRGFARGDIVAIAANDIIGSRAEQAGTGGPSAVEAFAAPEIRPGDVVVHEDHGLGVVTGLTDLPDGGDAIVLRFAGEARRLVPVADAGKLWRYGSDEEAVTLDKLDGSTWEQRRGEVMAAVAASARGLVALAKEREAETAPVLEPDSARYEQLAGSFPHSETSDQLKAIAAIRADLASGKPMDRLVIGDVGFGKTEVALRAAAMAILAGKQVALAAPTTVLARQHLETFRERFAEVGIEVAMLSRLVSAADKKTIKAGLADGSIAMVVGTGAVAGKGVQYHDLGLVIIDEEQRFGLKDKDKLRSLGAPHALSLTATPIPRTLQSALIGLQPMSVLATPPARRQPIRTEVGGFDTARLRTALLRERSRGGQSFVVVPRIEDMAPLAETLKKLVPELSVVEAHGKMAAATIDEAMVGFASGEGDVLLATNIIEAGLDVPRANTMVVVNAERFGLGQLHQLRGRVGRGARRGHILLMTGKDKAIAPRTLDRLNTLAAFDRLGAGFAISARDLDLRGAGDLLGEEQSGHVKLIGIDLYQHLLGQALKQARGEPADELAPEIRLGSAGRWPADWIPEEEVRLSLYLRLARLTDLGALQDFADELADRFSDLPPEAEALVEEARLRILAQSANIGRIDAGPAAIALTPRDPKAAAPDGVKAKDGRWLFRAAEGPDRSAALEEVLAGLAEA</sequence>
<evidence type="ECO:0000313" key="13">
    <source>
        <dbReference type="Proteomes" id="UP001156703"/>
    </source>
</evidence>
<dbReference type="PROSITE" id="PS51192">
    <property type="entry name" value="HELICASE_ATP_BIND_1"/>
    <property type="match status" value="1"/>
</dbReference>
<keyword evidence="1 9" id="KW-0963">Cytoplasm</keyword>
<keyword evidence="6 9" id="KW-0067">ATP-binding</keyword>
<dbReference type="CDD" id="cd17991">
    <property type="entry name" value="DEXHc_TRCF"/>
    <property type="match status" value="1"/>
</dbReference>
<evidence type="ECO:0000256" key="8">
    <source>
        <dbReference type="ARBA" id="ARBA00023204"/>
    </source>
</evidence>
<evidence type="ECO:0000256" key="6">
    <source>
        <dbReference type="ARBA" id="ARBA00022840"/>
    </source>
</evidence>
<dbReference type="InterPro" id="IPR036101">
    <property type="entry name" value="CarD-like/TRCF_RID_sf"/>
</dbReference>
<dbReference type="SUPFAM" id="SSF143517">
    <property type="entry name" value="TRCF domain-like"/>
    <property type="match status" value="1"/>
</dbReference>
<protein>
    <recommendedName>
        <fullName evidence="9">Transcription-repair-coupling factor</fullName>
        <shortName evidence="9">TRCF</shortName>
        <ecNumber evidence="9">3.6.4.-</ecNumber>
    </recommendedName>
</protein>
<dbReference type="Gene3D" id="3.40.50.11180">
    <property type="match status" value="1"/>
</dbReference>
<keyword evidence="8 9" id="KW-0234">DNA repair</keyword>
<dbReference type="PANTHER" id="PTHR47964">
    <property type="entry name" value="ATP-DEPENDENT DNA HELICASE HOMOLOG RECG, CHLOROPLASTIC"/>
    <property type="match status" value="1"/>
</dbReference>
<comment type="function">
    <text evidence="9">Couples transcription and DNA repair by recognizing RNA polymerase (RNAP) stalled at DNA lesions. Mediates ATP-dependent release of RNAP and its truncated transcript from the DNA, and recruitment of nucleotide excision repair machinery to the damaged site.</text>
</comment>
<evidence type="ECO:0000313" key="12">
    <source>
        <dbReference type="EMBL" id="GLR47774.1"/>
    </source>
</evidence>
<dbReference type="InterPro" id="IPR004576">
    <property type="entry name" value="Mfd"/>
</dbReference>
<keyword evidence="4 9" id="KW-0378">Hydrolase</keyword>
<dbReference type="InterPro" id="IPR003711">
    <property type="entry name" value="CarD-like/TRCF_RID"/>
</dbReference>
<dbReference type="InterPro" id="IPR041471">
    <property type="entry name" value="UvrB_inter"/>
</dbReference>
<comment type="similarity">
    <text evidence="9">In the C-terminal section; belongs to the helicase family. RecG subfamily.</text>
</comment>
<dbReference type="RefSeq" id="WP_245605118.1">
    <property type="nucleotide sequence ID" value="NZ_BSOO01000013.1"/>
</dbReference>
<reference evidence="13" key="1">
    <citation type="journal article" date="2019" name="Int. J. Syst. Evol. Microbiol.">
        <title>The Global Catalogue of Microorganisms (GCM) 10K type strain sequencing project: providing services to taxonomists for standard genome sequencing and annotation.</title>
        <authorList>
            <consortium name="The Broad Institute Genomics Platform"/>
            <consortium name="The Broad Institute Genome Sequencing Center for Infectious Disease"/>
            <person name="Wu L."/>
            <person name="Ma J."/>
        </authorList>
    </citation>
    <scope>NUCLEOTIDE SEQUENCE [LARGE SCALE GENOMIC DNA]</scope>
    <source>
        <strain evidence="13">NBRC 102146</strain>
    </source>
</reference>
<comment type="similarity">
    <text evidence="9">In the N-terminal section; belongs to the UvrB family.</text>
</comment>
<dbReference type="PANTHER" id="PTHR47964:SF1">
    <property type="entry name" value="ATP-DEPENDENT DNA HELICASE HOMOLOG RECG, CHLOROPLASTIC"/>
    <property type="match status" value="1"/>
</dbReference>
<proteinExistence type="inferred from homology"/>
<feature type="domain" description="Helicase C-terminal" evidence="11">
    <location>
        <begin position="695"/>
        <end position="849"/>
    </location>
</feature>
<dbReference type="Gene3D" id="2.40.10.170">
    <property type="match status" value="1"/>
</dbReference>
<dbReference type="InterPro" id="IPR047112">
    <property type="entry name" value="RecG/Mfd"/>
</dbReference>
<organism evidence="12 13">
    <name type="scientific">Sphingomonas astaxanthinifaciens DSM 22298</name>
    <dbReference type="NCBI Taxonomy" id="1123267"/>
    <lineage>
        <taxon>Bacteria</taxon>
        <taxon>Pseudomonadati</taxon>
        <taxon>Pseudomonadota</taxon>
        <taxon>Alphaproteobacteria</taxon>
        <taxon>Sphingomonadales</taxon>
        <taxon>Sphingomonadaceae</taxon>
        <taxon>Sphingomonas</taxon>
    </lineage>
</organism>
<dbReference type="Pfam" id="PF03461">
    <property type="entry name" value="TRCF"/>
    <property type="match status" value="1"/>
</dbReference>
<dbReference type="InterPro" id="IPR014001">
    <property type="entry name" value="Helicase_ATP-bd"/>
</dbReference>
<evidence type="ECO:0000259" key="10">
    <source>
        <dbReference type="PROSITE" id="PS51192"/>
    </source>
</evidence>
<accession>A0ABQ5Z4P2</accession>
<dbReference type="SMART" id="SM01058">
    <property type="entry name" value="CarD_TRCF"/>
    <property type="match status" value="1"/>
</dbReference>
<feature type="domain" description="Helicase ATP-binding" evidence="10">
    <location>
        <begin position="514"/>
        <end position="674"/>
    </location>
</feature>
<dbReference type="HAMAP" id="MF_00969">
    <property type="entry name" value="TRCF"/>
    <property type="match status" value="1"/>
</dbReference>
<dbReference type="EC" id="3.6.4.-" evidence="9"/>
<dbReference type="Pfam" id="PF17757">
    <property type="entry name" value="UvrB_inter"/>
    <property type="match status" value="1"/>
</dbReference>
<keyword evidence="3 9" id="KW-0227">DNA damage</keyword>
<evidence type="ECO:0000256" key="5">
    <source>
        <dbReference type="ARBA" id="ARBA00022806"/>
    </source>
</evidence>
<keyword evidence="2 9" id="KW-0547">Nucleotide-binding</keyword>
<dbReference type="InterPro" id="IPR027417">
    <property type="entry name" value="P-loop_NTPase"/>
</dbReference>
<dbReference type="SUPFAM" id="SSF52540">
    <property type="entry name" value="P-loop containing nucleoside triphosphate hydrolases"/>
    <property type="match status" value="3"/>
</dbReference>
<keyword evidence="5" id="KW-0347">Helicase</keyword>
<comment type="subcellular location">
    <subcellularLocation>
        <location evidence="9">Cytoplasm</location>
    </subcellularLocation>
</comment>
<dbReference type="InterPro" id="IPR005118">
    <property type="entry name" value="TRCF_C"/>
</dbReference>
<dbReference type="PROSITE" id="PS51194">
    <property type="entry name" value="HELICASE_CTER"/>
    <property type="match status" value="1"/>
</dbReference>
<evidence type="ECO:0000256" key="3">
    <source>
        <dbReference type="ARBA" id="ARBA00022763"/>
    </source>
</evidence>
<evidence type="ECO:0000256" key="2">
    <source>
        <dbReference type="ARBA" id="ARBA00022741"/>
    </source>
</evidence>
<dbReference type="InterPro" id="IPR037235">
    <property type="entry name" value="TRCF-like_C_D7"/>
</dbReference>
<evidence type="ECO:0000256" key="7">
    <source>
        <dbReference type="ARBA" id="ARBA00023125"/>
    </source>
</evidence>
<evidence type="ECO:0000256" key="1">
    <source>
        <dbReference type="ARBA" id="ARBA00022490"/>
    </source>
</evidence>
<comment type="caution">
    <text evidence="12">The sequence shown here is derived from an EMBL/GenBank/DDBJ whole genome shotgun (WGS) entry which is preliminary data.</text>
</comment>
<dbReference type="Proteomes" id="UP001156703">
    <property type="component" value="Unassembled WGS sequence"/>
</dbReference>
<dbReference type="Pfam" id="PF00270">
    <property type="entry name" value="DEAD"/>
    <property type="match status" value="1"/>
</dbReference>
<dbReference type="Gene3D" id="3.40.50.300">
    <property type="entry name" value="P-loop containing nucleotide triphosphate hydrolases"/>
    <property type="match status" value="2"/>
</dbReference>
<dbReference type="Pfam" id="PF00271">
    <property type="entry name" value="Helicase_C"/>
    <property type="match status" value="1"/>
</dbReference>
<name>A0ABQ5Z4P2_9SPHN</name>
<dbReference type="InterPro" id="IPR001650">
    <property type="entry name" value="Helicase_C-like"/>
</dbReference>
<dbReference type="SMART" id="SM00982">
    <property type="entry name" value="TRCF"/>
    <property type="match status" value="1"/>
</dbReference>
<evidence type="ECO:0000256" key="9">
    <source>
        <dbReference type="HAMAP-Rule" id="MF_00969"/>
    </source>
</evidence>
<dbReference type="Gene3D" id="3.90.1150.50">
    <property type="entry name" value="Transcription-repair-coupling factor, D7 domain"/>
    <property type="match status" value="1"/>
</dbReference>
<dbReference type="SMART" id="SM00487">
    <property type="entry name" value="DEXDc"/>
    <property type="match status" value="1"/>
</dbReference>
<evidence type="ECO:0000256" key="4">
    <source>
        <dbReference type="ARBA" id="ARBA00022801"/>
    </source>
</evidence>
<dbReference type="SMART" id="SM00490">
    <property type="entry name" value="HELICc"/>
    <property type="match status" value="1"/>
</dbReference>
<keyword evidence="7 9" id="KW-0238">DNA-binding</keyword>
<keyword evidence="13" id="KW-1185">Reference proteome</keyword>
<dbReference type="Pfam" id="PF02559">
    <property type="entry name" value="CarD_TRCF_RID"/>
    <property type="match status" value="1"/>
</dbReference>
<dbReference type="Gene3D" id="3.30.2060.10">
    <property type="entry name" value="Penicillin-binding protein 1b domain"/>
    <property type="match status" value="1"/>
</dbReference>